<dbReference type="Proteomes" id="UP000553706">
    <property type="component" value="Unassembled WGS sequence"/>
</dbReference>
<dbReference type="AlphaFoldDB" id="A0A840VFR3"/>
<evidence type="ECO:0000256" key="1">
    <source>
        <dbReference type="ARBA" id="ARBA00004117"/>
    </source>
</evidence>
<sequence>MTMQTALSGLLGAQTGLNTVSNDLANASTTAFKSQTALFEDVYPANATNMPGIGTATEGISSDLTQGNLTATGNSLDAAIQGNGYFIVSNNGTQQYTRDGAFQLSSNGTLETLNGATVQGYAATTGGALSGTLGPVTINTGSMAANATSNLGVTLSLNSGDTTPTTTPFSASDPSSYNETTSVVTYDSLGNANKTQLYFANNGSNQWTVYAQPQLANGTSVGTPQTLTTLNFTSSGALSSGSPATLSANWGNGSAASNVNMNFTGSTLAAQSFSVAGLTNDGYAAGSYSGTTISSNGSIKSTYSNGQTVSAGKLALANFINAEGLTPATGNLYTASSTSGQPVVNTPGTGLAGTLAGGELESSNASTSSLLVSLIQYQQAYQANTSVIQTEQSDAQRLVQI</sequence>
<evidence type="ECO:0000256" key="3">
    <source>
        <dbReference type="ARBA" id="ARBA00019015"/>
    </source>
</evidence>
<dbReference type="Gene3D" id="2.60.98.20">
    <property type="entry name" value="Flagellar hook protein FlgE"/>
    <property type="match status" value="1"/>
</dbReference>
<protein>
    <recommendedName>
        <fullName evidence="3 5">Flagellar hook protein FlgE</fullName>
    </recommendedName>
</protein>
<feature type="domain" description="Flagellar basal-body/hook protein C-terminal" evidence="6">
    <location>
        <begin position="358"/>
        <end position="401"/>
    </location>
</feature>
<organism evidence="9 10">
    <name type="scientific">Acidocella aromatica</name>
    <dbReference type="NCBI Taxonomy" id="1303579"/>
    <lineage>
        <taxon>Bacteria</taxon>
        <taxon>Pseudomonadati</taxon>
        <taxon>Pseudomonadota</taxon>
        <taxon>Alphaproteobacteria</taxon>
        <taxon>Acetobacterales</taxon>
        <taxon>Acidocellaceae</taxon>
        <taxon>Acidocella</taxon>
    </lineage>
</organism>
<keyword evidence="10" id="KW-1185">Reference proteome</keyword>
<evidence type="ECO:0000259" key="6">
    <source>
        <dbReference type="Pfam" id="PF06429"/>
    </source>
</evidence>
<dbReference type="InterPro" id="IPR053967">
    <property type="entry name" value="LlgE_F_G-like_D1"/>
</dbReference>
<name>A0A840VFR3_9PROT</name>
<dbReference type="InterPro" id="IPR020013">
    <property type="entry name" value="Flagellar_FlgE/F/G"/>
</dbReference>
<dbReference type="PANTHER" id="PTHR30435:SF1">
    <property type="entry name" value="FLAGELLAR HOOK PROTEIN FLGE"/>
    <property type="match status" value="1"/>
</dbReference>
<dbReference type="Pfam" id="PF06429">
    <property type="entry name" value="Flg_bbr_C"/>
    <property type="match status" value="1"/>
</dbReference>
<dbReference type="SUPFAM" id="SSF117143">
    <property type="entry name" value="Flagellar hook protein flgE"/>
    <property type="match status" value="1"/>
</dbReference>
<dbReference type="GO" id="GO:0009424">
    <property type="term" value="C:bacterial-type flagellum hook"/>
    <property type="evidence" value="ECO:0007669"/>
    <property type="project" value="TreeGrafter"/>
</dbReference>
<dbReference type="GO" id="GO:0009425">
    <property type="term" value="C:bacterial-type flagellum basal body"/>
    <property type="evidence" value="ECO:0007669"/>
    <property type="project" value="UniProtKB-SubCell"/>
</dbReference>
<dbReference type="GO" id="GO:0071978">
    <property type="term" value="P:bacterial-type flagellum-dependent swarming motility"/>
    <property type="evidence" value="ECO:0007669"/>
    <property type="project" value="TreeGrafter"/>
</dbReference>
<dbReference type="RefSeq" id="WP_183266757.1">
    <property type="nucleotide sequence ID" value="NZ_JACHFJ010000009.1"/>
</dbReference>
<dbReference type="InterPro" id="IPR010930">
    <property type="entry name" value="Flg_bb/hook_C_dom"/>
</dbReference>
<dbReference type="InterPro" id="IPR037925">
    <property type="entry name" value="FlgE/F/G-like"/>
</dbReference>
<evidence type="ECO:0000259" key="7">
    <source>
        <dbReference type="Pfam" id="PF07559"/>
    </source>
</evidence>
<evidence type="ECO:0000256" key="2">
    <source>
        <dbReference type="ARBA" id="ARBA00009677"/>
    </source>
</evidence>
<dbReference type="NCBIfam" id="TIGR03506">
    <property type="entry name" value="FlgEFG_subfam"/>
    <property type="match status" value="1"/>
</dbReference>
<accession>A0A840VFR3</accession>
<feature type="domain" description="Flagellar hook protein FlgE D2" evidence="7">
    <location>
        <begin position="157"/>
        <end position="283"/>
    </location>
</feature>
<evidence type="ECO:0000313" key="10">
    <source>
        <dbReference type="Proteomes" id="UP000553706"/>
    </source>
</evidence>
<gene>
    <name evidence="9" type="ORF">HNP71_002002</name>
</gene>
<comment type="function">
    <text evidence="5">A flexible structure which links the flagellar filament to the drive apparatus in the basal body.</text>
</comment>
<dbReference type="GO" id="GO:0005829">
    <property type="term" value="C:cytosol"/>
    <property type="evidence" value="ECO:0007669"/>
    <property type="project" value="TreeGrafter"/>
</dbReference>
<evidence type="ECO:0000259" key="8">
    <source>
        <dbReference type="Pfam" id="PF22692"/>
    </source>
</evidence>
<dbReference type="Pfam" id="PF07559">
    <property type="entry name" value="FlgE_D2"/>
    <property type="match status" value="1"/>
</dbReference>
<evidence type="ECO:0000256" key="4">
    <source>
        <dbReference type="ARBA" id="ARBA00023143"/>
    </source>
</evidence>
<keyword evidence="4 5" id="KW-0975">Bacterial flagellum</keyword>
<comment type="similarity">
    <text evidence="2 5">Belongs to the flagella basal body rod proteins family.</text>
</comment>
<dbReference type="EMBL" id="JACHFJ010000009">
    <property type="protein sequence ID" value="MBB5373737.1"/>
    <property type="molecule type" value="Genomic_DNA"/>
</dbReference>
<dbReference type="InterPro" id="IPR037058">
    <property type="entry name" value="Falgellar_hook_FlgE_sf"/>
</dbReference>
<keyword evidence="9" id="KW-0969">Cilium</keyword>
<dbReference type="Pfam" id="PF22692">
    <property type="entry name" value="LlgE_F_G_D1"/>
    <property type="match status" value="1"/>
</dbReference>
<evidence type="ECO:0000313" key="9">
    <source>
        <dbReference type="EMBL" id="MBB5373737.1"/>
    </source>
</evidence>
<keyword evidence="9" id="KW-0966">Cell projection</keyword>
<keyword evidence="9" id="KW-0282">Flagellum</keyword>
<comment type="caution">
    <text evidence="9">The sequence shown here is derived from an EMBL/GenBank/DDBJ whole genome shotgun (WGS) entry which is preliminary data.</text>
</comment>
<dbReference type="PANTHER" id="PTHR30435">
    <property type="entry name" value="FLAGELLAR PROTEIN"/>
    <property type="match status" value="1"/>
</dbReference>
<feature type="domain" description="Flagellar hook protein FlgE/F/G-like D1" evidence="8">
    <location>
        <begin position="79"/>
        <end position="140"/>
    </location>
</feature>
<dbReference type="InterPro" id="IPR011491">
    <property type="entry name" value="FlgE_D2"/>
</dbReference>
<comment type="subcellular location">
    <subcellularLocation>
        <location evidence="1 5">Bacterial flagellum basal body</location>
    </subcellularLocation>
</comment>
<evidence type="ECO:0000256" key="5">
    <source>
        <dbReference type="RuleBase" id="RU362116"/>
    </source>
</evidence>
<proteinExistence type="inferred from homology"/>
<reference evidence="9 10" key="1">
    <citation type="submission" date="2020-08" db="EMBL/GenBank/DDBJ databases">
        <title>Genomic Encyclopedia of Type Strains, Phase IV (KMG-IV): sequencing the most valuable type-strain genomes for metagenomic binning, comparative biology and taxonomic classification.</title>
        <authorList>
            <person name="Goeker M."/>
        </authorList>
    </citation>
    <scope>NUCLEOTIDE SEQUENCE [LARGE SCALE GENOMIC DNA]</scope>
    <source>
        <strain evidence="9 10">DSM 27026</strain>
    </source>
</reference>